<dbReference type="EMBL" id="JBAWTH010000002">
    <property type="protein sequence ID" value="KAL2292911.1"/>
    <property type="molecule type" value="Genomic_DNA"/>
</dbReference>
<keyword evidence="2" id="KW-1185">Reference proteome</keyword>
<protein>
    <submittedName>
        <fullName evidence="1">Uncharacterized protein</fullName>
    </submittedName>
</protein>
<comment type="caution">
    <text evidence="1">The sequence shown here is derived from an EMBL/GenBank/DDBJ whole genome shotgun (WGS) entry which is preliminary data.</text>
</comment>
<evidence type="ECO:0000313" key="2">
    <source>
        <dbReference type="Proteomes" id="UP001600888"/>
    </source>
</evidence>
<reference evidence="1 2" key="1">
    <citation type="submission" date="2024-03" db="EMBL/GenBank/DDBJ databases">
        <title>A high-quality draft genome sequence of Diaporthe vaccinii, a causative agent of upright dieback and viscid rot disease in cranberry plants.</title>
        <authorList>
            <person name="Sarrasin M."/>
            <person name="Lang B.F."/>
            <person name="Burger G."/>
        </authorList>
    </citation>
    <scope>NUCLEOTIDE SEQUENCE [LARGE SCALE GENOMIC DNA]</scope>
    <source>
        <strain evidence="1 2">IS7</strain>
    </source>
</reference>
<accession>A0ABR4FE01</accession>
<gene>
    <name evidence="1" type="ORF">FJTKL_07953</name>
</gene>
<sequence>MHAKRNSALFSPEPLAAHPNGLSIWTMPKSSGIKSSFQPPDTRHLIWERHLVAVIGSYMGVLFTQHPTDILLKTMVDRNWSTSLGTDLGRRSCQLWCNMGTPPVIVQLLECSSRIVGGVINLAFSL</sequence>
<evidence type="ECO:0000313" key="1">
    <source>
        <dbReference type="EMBL" id="KAL2292911.1"/>
    </source>
</evidence>
<organism evidence="1 2">
    <name type="scientific">Diaporthe vaccinii</name>
    <dbReference type="NCBI Taxonomy" id="105482"/>
    <lineage>
        <taxon>Eukaryota</taxon>
        <taxon>Fungi</taxon>
        <taxon>Dikarya</taxon>
        <taxon>Ascomycota</taxon>
        <taxon>Pezizomycotina</taxon>
        <taxon>Sordariomycetes</taxon>
        <taxon>Sordariomycetidae</taxon>
        <taxon>Diaporthales</taxon>
        <taxon>Diaporthaceae</taxon>
        <taxon>Diaporthe</taxon>
        <taxon>Diaporthe eres species complex</taxon>
    </lineage>
</organism>
<proteinExistence type="predicted"/>
<name>A0ABR4FE01_9PEZI</name>
<dbReference type="Proteomes" id="UP001600888">
    <property type="component" value="Unassembled WGS sequence"/>
</dbReference>